<dbReference type="EMBL" id="GGFL01012522">
    <property type="protein sequence ID" value="MBW76700.1"/>
    <property type="molecule type" value="Transcribed_RNA"/>
</dbReference>
<accession>A0A2M4DGH6</accession>
<dbReference type="AlphaFoldDB" id="A0A2M4DGH6"/>
<protein>
    <submittedName>
        <fullName evidence="1">Putative secreted protein</fullName>
    </submittedName>
</protein>
<reference evidence="1" key="1">
    <citation type="submission" date="2018-01" db="EMBL/GenBank/DDBJ databases">
        <title>An insight into the sialome of Amazonian anophelines.</title>
        <authorList>
            <person name="Ribeiro J.M."/>
            <person name="Scarpassa V."/>
            <person name="Calvo E."/>
        </authorList>
    </citation>
    <scope>NUCLEOTIDE SEQUENCE</scope>
</reference>
<name>A0A2M4DGH6_ANODA</name>
<proteinExistence type="predicted"/>
<evidence type="ECO:0000313" key="1">
    <source>
        <dbReference type="EMBL" id="MBW76700.1"/>
    </source>
</evidence>
<sequence>MYVITSLIAFSASSSFLLSGLPFGVCFKISFSSRLMLGSRCTGRIIRSCSDCRPHSGFAWLIFRNA</sequence>
<organism evidence="1">
    <name type="scientific">Anopheles darlingi</name>
    <name type="common">Mosquito</name>
    <dbReference type="NCBI Taxonomy" id="43151"/>
    <lineage>
        <taxon>Eukaryota</taxon>
        <taxon>Metazoa</taxon>
        <taxon>Ecdysozoa</taxon>
        <taxon>Arthropoda</taxon>
        <taxon>Hexapoda</taxon>
        <taxon>Insecta</taxon>
        <taxon>Pterygota</taxon>
        <taxon>Neoptera</taxon>
        <taxon>Endopterygota</taxon>
        <taxon>Diptera</taxon>
        <taxon>Nematocera</taxon>
        <taxon>Culicoidea</taxon>
        <taxon>Culicidae</taxon>
        <taxon>Anophelinae</taxon>
        <taxon>Anopheles</taxon>
    </lineage>
</organism>